<dbReference type="Proteomes" id="UP000184052">
    <property type="component" value="Unassembled WGS sequence"/>
</dbReference>
<dbReference type="FunFam" id="3.30.2040.10:FF:000001">
    <property type="entry name" value="D-glutamate cyclase, mitochondrial"/>
    <property type="match status" value="1"/>
</dbReference>
<dbReference type="RefSeq" id="WP_073049434.1">
    <property type="nucleotide sequence ID" value="NZ_FQZL01000013.1"/>
</dbReference>
<proteinExistence type="inferred from homology"/>
<name>A0A1M6HED3_9FIRM</name>
<dbReference type="InterPro" id="IPR016938">
    <property type="entry name" value="UPF0317"/>
</dbReference>
<sequence length="262" mass="29164">MDYSNATPETIRQLIRNREFMMPTSGVASGYAQGNLVILPKEYAYDFLLFAYRNPKPCPLLYVSDTGEKHLDKIAAGSNIYTDIGNYNIYRDGKLVENIENVEKYHSDDLVSFIIGCSFTFESELVKEGIRIPHIEKKANVAMYDTNIRLEDSGVFSGNMVVSMRPIKARDVSRAVMITSSFAKVHGAPVHVGNPADIGIDDITKPDYGDFVGIEEDEVPVFWACGVTPQNALRQSKIPFAITHGPGYMFVTGIKNSDLITY</sequence>
<dbReference type="GO" id="GO:0016829">
    <property type="term" value="F:lyase activity"/>
    <property type="evidence" value="ECO:0007669"/>
    <property type="project" value="UniProtKB-KW"/>
</dbReference>
<dbReference type="PANTHER" id="PTHR32022:SF10">
    <property type="entry name" value="D-GLUTAMATE CYCLASE, MITOCHONDRIAL"/>
    <property type="match status" value="1"/>
</dbReference>
<keyword evidence="2 3" id="KW-0456">Lyase</keyword>
<dbReference type="InterPro" id="IPR038021">
    <property type="entry name" value="Putative_hydro-lyase"/>
</dbReference>
<evidence type="ECO:0000256" key="1">
    <source>
        <dbReference type="ARBA" id="ARBA00007896"/>
    </source>
</evidence>
<protein>
    <recommendedName>
        <fullName evidence="3">Putative hydro-lyase SAMN02745751_01989</fullName>
        <ecNumber evidence="3">4.2.1.-</ecNumber>
    </recommendedName>
</protein>
<evidence type="ECO:0000313" key="5">
    <source>
        <dbReference type="Proteomes" id="UP000184052"/>
    </source>
</evidence>
<dbReference type="SUPFAM" id="SSF160920">
    <property type="entry name" value="PSTPO5379-like"/>
    <property type="match status" value="1"/>
</dbReference>
<dbReference type="EC" id="4.2.1.-" evidence="3"/>
<accession>A0A1M6HED3</accession>
<dbReference type="AlphaFoldDB" id="A0A1M6HED3"/>
<keyword evidence="5" id="KW-1185">Reference proteome</keyword>
<organism evidence="4 5">
    <name type="scientific">Dethiosulfatibacter aminovorans DSM 17477</name>
    <dbReference type="NCBI Taxonomy" id="1121476"/>
    <lineage>
        <taxon>Bacteria</taxon>
        <taxon>Bacillati</taxon>
        <taxon>Bacillota</taxon>
        <taxon>Tissierellia</taxon>
        <taxon>Dethiosulfatibacter</taxon>
    </lineage>
</organism>
<dbReference type="PIRSF" id="PIRSF029755">
    <property type="entry name" value="UCP029755"/>
    <property type="match status" value="1"/>
</dbReference>
<evidence type="ECO:0000313" key="4">
    <source>
        <dbReference type="EMBL" id="SHJ20514.1"/>
    </source>
</evidence>
<comment type="similarity">
    <text evidence="1 3">Belongs to the D-glutamate cyclase family.</text>
</comment>
<reference evidence="4 5" key="1">
    <citation type="submission" date="2016-11" db="EMBL/GenBank/DDBJ databases">
        <authorList>
            <person name="Jaros S."/>
            <person name="Januszkiewicz K."/>
            <person name="Wedrychowicz H."/>
        </authorList>
    </citation>
    <scope>NUCLEOTIDE SEQUENCE [LARGE SCALE GENOMIC DNA]</scope>
    <source>
        <strain evidence="4 5">DSM 17477</strain>
    </source>
</reference>
<dbReference type="PANTHER" id="PTHR32022">
    <property type="entry name" value="D-GLUTAMATE CYCLASE, MITOCHONDRIAL"/>
    <property type="match status" value="1"/>
</dbReference>
<dbReference type="EMBL" id="FQZL01000013">
    <property type="protein sequence ID" value="SHJ20514.1"/>
    <property type="molecule type" value="Genomic_DNA"/>
</dbReference>
<dbReference type="Gene3D" id="3.40.1640.10">
    <property type="entry name" value="PSTPO5379-like"/>
    <property type="match status" value="1"/>
</dbReference>
<dbReference type="InterPro" id="IPR009906">
    <property type="entry name" value="D-Glu_cyclase"/>
</dbReference>
<dbReference type="HAMAP" id="MF_01830">
    <property type="entry name" value="Hydro_lyase"/>
    <property type="match status" value="1"/>
</dbReference>
<evidence type="ECO:0000256" key="2">
    <source>
        <dbReference type="ARBA" id="ARBA00023239"/>
    </source>
</evidence>
<gene>
    <name evidence="4" type="ORF">SAMN02745751_01989</name>
</gene>
<dbReference type="OrthoDB" id="149585at2"/>
<dbReference type="Pfam" id="PF07286">
    <property type="entry name" value="D-Glu_cyclase"/>
    <property type="match status" value="1"/>
</dbReference>
<evidence type="ECO:0000256" key="3">
    <source>
        <dbReference type="HAMAP-Rule" id="MF_01830"/>
    </source>
</evidence>
<dbReference type="STRING" id="1121476.SAMN02745751_01989"/>
<dbReference type="Gene3D" id="3.30.2040.10">
    <property type="entry name" value="PSTPO5379-like domain"/>
    <property type="match status" value="1"/>
</dbReference>
<dbReference type="NCBIfam" id="NF003969">
    <property type="entry name" value="PRK05463.1"/>
    <property type="match status" value="1"/>
</dbReference>